<dbReference type="AlphaFoldDB" id="A0A8J2NYE2"/>
<dbReference type="EMBL" id="CAJVCH010206125">
    <property type="protein sequence ID" value="CAG7731118.1"/>
    <property type="molecule type" value="Genomic_DNA"/>
</dbReference>
<reference evidence="1" key="1">
    <citation type="submission" date="2021-06" db="EMBL/GenBank/DDBJ databases">
        <authorList>
            <person name="Hodson N. C."/>
            <person name="Mongue J. A."/>
            <person name="Jaron S. K."/>
        </authorList>
    </citation>
    <scope>NUCLEOTIDE SEQUENCE</scope>
</reference>
<name>A0A8J2NYE2_9HEXA</name>
<keyword evidence="2" id="KW-1185">Reference proteome</keyword>
<organism evidence="1 2">
    <name type="scientific">Allacma fusca</name>
    <dbReference type="NCBI Taxonomy" id="39272"/>
    <lineage>
        <taxon>Eukaryota</taxon>
        <taxon>Metazoa</taxon>
        <taxon>Ecdysozoa</taxon>
        <taxon>Arthropoda</taxon>
        <taxon>Hexapoda</taxon>
        <taxon>Collembola</taxon>
        <taxon>Symphypleona</taxon>
        <taxon>Sminthuridae</taxon>
        <taxon>Allacma</taxon>
    </lineage>
</organism>
<accession>A0A8J2NYE2</accession>
<evidence type="ECO:0000313" key="1">
    <source>
        <dbReference type="EMBL" id="CAG7731118.1"/>
    </source>
</evidence>
<sequence length="41" mass="4354">MAKLDPQIAPSAPGKFHNPSFLLITKSNKLAFAGGILMRAT</sequence>
<feature type="non-terminal residue" evidence="1">
    <location>
        <position position="41"/>
    </location>
</feature>
<proteinExistence type="predicted"/>
<dbReference type="Proteomes" id="UP000708208">
    <property type="component" value="Unassembled WGS sequence"/>
</dbReference>
<comment type="caution">
    <text evidence="1">The sequence shown here is derived from an EMBL/GenBank/DDBJ whole genome shotgun (WGS) entry which is preliminary data.</text>
</comment>
<evidence type="ECO:0000313" key="2">
    <source>
        <dbReference type="Proteomes" id="UP000708208"/>
    </source>
</evidence>
<protein>
    <submittedName>
        <fullName evidence="1">Uncharacterized protein</fullName>
    </submittedName>
</protein>
<gene>
    <name evidence="1" type="ORF">AFUS01_LOCUS19725</name>
</gene>